<dbReference type="Proteomes" id="UP000011668">
    <property type="component" value="Unassembled WGS sequence"/>
</dbReference>
<sequence>MKARPPFSRDLLPRSSSLDPNSFSVTLSPSLSFPSSPTMCKSLPVSIDVDGYFVVDLR</sequence>
<dbReference type="HOGENOM" id="CLU_2980719_0_0_1"/>
<keyword evidence="3" id="KW-1185">Reference proteome</keyword>
<dbReference type="AlphaFoldDB" id="L8WLL2"/>
<protein>
    <submittedName>
        <fullName evidence="2">Uncharacterized protein</fullName>
    </submittedName>
</protein>
<evidence type="ECO:0000256" key="1">
    <source>
        <dbReference type="SAM" id="MobiDB-lite"/>
    </source>
</evidence>
<proteinExistence type="predicted"/>
<reference evidence="2 3" key="1">
    <citation type="journal article" date="2013" name="Nat. Commun.">
        <title>The evolution and pathogenic mechanisms of the rice sheath blight pathogen.</title>
        <authorList>
            <person name="Zheng A."/>
            <person name="Lin R."/>
            <person name="Xu L."/>
            <person name="Qin P."/>
            <person name="Tang C."/>
            <person name="Ai P."/>
            <person name="Zhang D."/>
            <person name="Liu Y."/>
            <person name="Sun Z."/>
            <person name="Feng H."/>
            <person name="Wang Y."/>
            <person name="Chen Y."/>
            <person name="Liang X."/>
            <person name="Fu R."/>
            <person name="Li Q."/>
            <person name="Zhang J."/>
            <person name="Yu X."/>
            <person name="Xie Z."/>
            <person name="Ding L."/>
            <person name="Guan P."/>
            <person name="Tang J."/>
            <person name="Liang Y."/>
            <person name="Wang S."/>
            <person name="Deng Q."/>
            <person name="Li S."/>
            <person name="Zhu J."/>
            <person name="Wang L."/>
            <person name="Liu H."/>
            <person name="Li P."/>
        </authorList>
    </citation>
    <scope>NUCLEOTIDE SEQUENCE [LARGE SCALE GENOMIC DNA]</scope>
    <source>
        <strain evidence="3">AG-1 IA</strain>
    </source>
</reference>
<dbReference type="EMBL" id="AFRT01002512">
    <property type="protein sequence ID" value="ELU37657.1"/>
    <property type="molecule type" value="Genomic_DNA"/>
</dbReference>
<evidence type="ECO:0000313" key="2">
    <source>
        <dbReference type="EMBL" id="ELU37657.1"/>
    </source>
</evidence>
<comment type="caution">
    <text evidence="2">The sequence shown here is derived from an EMBL/GenBank/DDBJ whole genome shotgun (WGS) entry which is preliminary data.</text>
</comment>
<organism evidence="2 3">
    <name type="scientific">Thanatephorus cucumeris (strain AG1-IA)</name>
    <name type="common">Rice sheath blight fungus</name>
    <name type="synonym">Rhizoctonia solani</name>
    <dbReference type="NCBI Taxonomy" id="983506"/>
    <lineage>
        <taxon>Eukaryota</taxon>
        <taxon>Fungi</taxon>
        <taxon>Dikarya</taxon>
        <taxon>Basidiomycota</taxon>
        <taxon>Agaricomycotina</taxon>
        <taxon>Agaricomycetes</taxon>
        <taxon>Cantharellales</taxon>
        <taxon>Ceratobasidiaceae</taxon>
        <taxon>Rhizoctonia</taxon>
        <taxon>Rhizoctonia solani AG-1</taxon>
    </lineage>
</organism>
<evidence type="ECO:0000313" key="3">
    <source>
        <dbReference type="Proteomes" id="UP000011668"/>
    </source>
</evidence>
<feature type="region of interest" description="Disordered" evidence="1">
    <location>
        <begin position="1"/>
        <end position="21"/>
    </location>
</feature>
<gene>
    <name evidence="2" type="ORF">AG1IA_08315</name>
</gene>
<name>L8WLL2_THACA</name>
<accession>L8WLL2</accession>